<dbReference type="InterPro" id="IPR043502">
    <property type="entry name" value="DNA/RNA_pol_sf"/>
</dbReference>
<sequence length="99" mass="11060">MWANAEKMHRLGIKTGADLKSKSLQFLTENFGKSGPYFYGIARGIDEPPVRPDRVTKPIGAEDTLVDDTDDLALATTGWNLQRQKAGRIVRQSRSAARW</sequence>
<accession>A0A1S7S9R4</accession>
<dbReference type="Gene3D" id="1.10.150.20">
    <property type="entry name" value="5' to 3' exonuclease, C-terminal subdomain"/>
    <property type="match status" value="1"/>
</dbReference>
<reference evidence="2" key="1">
    <citation type="submission" date="2016-01" db="EMBL/GenBank/DDBJ databases">
        <authorList>
            <person name="Regsiter A."/>
            <person name="william w."/>
        </authorList>
    </citation>
    <scope>NUCLEOTIDE SEQUENCE [LARGE SCALE GENOMIC DNA]</scope>
    <source>
        <strain evidence="2">CFBP 6623</strain>
    </source>
</reference>
<dbReference type="SUPFAM" id="SSF56672">
    <property type="entry name" value="DNA/RNA polymerases"/>
    <property type="match status" value="1"/>
</dbReference>
<gene>
    <name evidence="1" type="ORF">AGR3A_pa50008</name>
</gene>
<keyword evidence="2" id="KW-1185">Reference proteome</keyword>
<organism evidence="1 2">
    <name type="scientific">Agrobacterium tomkonis CFBP 6623</name>
    <dbReference type="NCBI Taxonomy" id="1183432"/>
    <lineage>
        <taxon>Bacteria</taxon>
        <taxon>Pseudomonadati</taxon>
        <taxon>Pseudomonadota</taxon>
        <taxon>Alphaproteobacteria</taxon>
        <taxon>Hyphomicrobiales</taxon>
        <taxon>Rhizobiaceae</taxon>
        <taxon>Rhizobium/Agrobacterium group</taxon>
        <taxon>Agrobacterium</taxon>
        <taxon>Agrobacterium tumefaciens complex</taxon>
    </lineage>
</organism>
<dbReference type="AlphaFoldDB" id="A0A1S7S9R4"/>
<evidence type="ECO:0000313" key="2">
    <source>
        <dbReference type="Proteomes" id="UP000191988"/>
    </source>
</evidence>
<name>A0A1S7S9R4_9HYPH</name>
<proteinExistence type="predicted"/>
<evidence type="ECO:0000313" key="1">
    <source>
        <dbReference type="EMBL" id="CUX64769.1"/>
    </source>
</evidence>
<dbReference type="Proteomes" id="UP000191988">
    <property type="component" value="Unassembled WGS sequence"/>
</dbReference>
<dbReference type="EMBL" id="FBWK01000069">
    <property type="protein sequence ID" value="CUX64769.1"/>
    <property type="molecule type" value="Genomic_DNA"/>
</dbReference>
<protein>
    <submittedName>
        <fullName evidence="1">Uncharacterized protein</fullName>
    </submittedName>
</protein>
<dbReference type="STRING" id="1183432.AGR3A_pa50008"/>